<proteinExistence type="predicted"/>
<protein>
    <submittedName>
        <fullName evidence="1">Uncharacterized protein</fullName>
    </submittedName>
</protein>
<organism evidence="1 2">
    <name type="scientific">Pseudoxanthomonas kaohsiungensis</name>
    <dbReference type="NCBI Taxonomy" id="283923"/>
    <lineage>
        <taxon>Bacteria</taxon>
        <taxon>Pseudomonadati</taxon>
        <taxon>Pseudomonadota</taxon>
        <taxon>Gammaproteobacteria</taxon>
        <taxon>Lysobacterales</taxon>
        <taxon>Lysobacteraceae</taxon>
        <taxon>Pseudoxanthomonas</taxon>
    </lineage>
</organism>
<name>A0ABW3M2C9_9GAMM</name>
<evidence type="ECO:0000313" key="2">
    <source>
        <dbReference type="Proteomes" id="UP001597033"/>
    </source>
</evidence>
<comment type="caution">
    <text evidence="1">The sequence shown here is derived from an EMBL/GenBank/DDBJ whole genome shotgun (WGS) entry which is preliminary data.</text>
</comment>
<evidence type="ECO:0000313" key="1">
    <source>
        <dbReference type="EMBL" id="MFD1043180.1"/>
    </source>
</evidence>
<gene>
    <name evidence="1" type="ORF">ACFQ2N_12575</name>
</gene>
<accession>A0ABW3M2C9</accession>
<dbReference type="RefSeq" id="WP_162377093.1">
    <property type="nucleotide sequence ID" value="NZ_JBHTKN010000008.1"/>
</dbReference>
<dbReference type="EMBL" id="JBHTKN010000008">
    <property type="protein sequence ID" value="MFD1043180.1"/>
    <property type="molecule type" value="Genomic_DNA"/>
</dbReference>
<reference evidence="2" key="1">
    <citation type="journal article" date="2019" name="Int. J. Syst. Evol. Microbiol.">
        <title>The Global Catalogue of Microorganisms (GCM) 10K type strain sequencing project: providing services to taxonomists for standard genome sequencing and annotation.</title>
        <authorList>
            <consortium name="The Broad Institute Genomics Platform"/>
            <consortium name="The Broad Institute Genome Sequencing Center for Infectious Disease"/>
            <person name="Wu L."/>
            <person name="Ma J."/>
        </authorList>
    </citation>
    <scope>NUCLEOTIDE SEQUENCE [LARGE SCALE GENOMIC DNA]</scope>
    <source>
        <strain evidence="2">CCUG 55854</strain>
    </source>
</reference>
<sequence>MPTPNVPIPTSRIPDCDTSTVEGMRAWFDAMHARGLMFHPEDSPEQLVTGVDGRPAFTKAECEQLGPIMRELFDKHGDAVCYQALAAIGGVDGDEDEECQPKP</sequence>
<dbReference type="Proteomes" id="UP001597033">
    <property type="component" value="Unassembled WGS sequence"/>
</dbReference>
<keyword evidence="2" id="KW-1185">Reference proteome</keyword>